<feature type="non-terminal residue" evidence="1">
    <location>
        <position position="39"/>
    </location>
</feature>
<proteinExistence type="predicted"/>
<accession>A0A392VPZ7</accession>
<sequence>MTGLDTRVDGFKNSNPIPEPITCQYGGLSWILPAHERVR</sequence>
<name>A0A392VPZ7_9FABA</name>
<protein>
    <submittedName>
        <fullName evidence="1">Uncharacterized protein</fullName>
    </submittedName>
</protein>
<reference evidence="1 2" key="1">
    <citation type="journal article" date="2018" name="Front. Plant Sci.">
        <title>Red Clover (Trifolium pratense) and Zigzag Clover (T. medium) - A Picture of Genomic Similarities and Differences.</title>
        <authorList>
            <person name="Dluhosova J."/>
            <person name="Istvanek J."/>
            <person name="Nedelnik J."/>
            <person name="Repkova J."/>
        </authorList>
    </citation>
    <scope>NUCLEOTIDE SEQUENCE [LARGE SCALE GENOMIC DNA]</scope>
    <source>
        <strain evidence="2">cv. 10/8</strain>
        <tissue evidence="1">Leaf</tissue>
    </source>
</reference>
<comment type="caution">
    <text evidence="1">The sequence shown here is derived from an EMBL/GenBank/DDBJ whole genome shotgun (WGS) entry which is preliminary data.</text>
</comment>
<dbReference type="Proteomes" id="UP000265520">
    <property type="component" value="Unassembled WGS sequence"/>
</dbReference>
<dbReference type="AlphaFoldDB" id="A0A392VPZ7"/>
<organism evidence="1 2">
    <name type="scientific">Trifolium medium</name>
    <dbReference type="NCBI Taxonomy" id="97028"/>
    <lineage>
        <taxon>Eukaryota</taxon>
        <taxon>Viridiplantae</taxon>
        <taxon>Streptophyta</taxon>
        <taxon>Embryophyta</taxon>
        <taxon>Tracheophyta</taxon>
        <taxon>Spermatophyta</taxon>
        <taxon>Magnoliopsida</taxon>
        <taxon>eudicotyledons</taxon>
        <taxon>Gunneridae</taxon>
        <taxon>Pentapetalae</taxon>
        <taxon>rosids</taxon>
        <taxon>fabids</taxon>
        <taxon>Fabales</taxon>
        <taxon>Fabaceae</taxon>
        <taxon>Papilionoideae</taxon>
        <taxon>50 kb inversion clade</taxon>
        <taxon>NPAAA clade</taxon>
        <taxon>Hologalegina</taxon>
        <taxon>IRL clade</taxon>
        <taxon>Trifolieae</taxon>
        <taxon>Trifolium</taxon>
    </lineage>
</organism>
<dbReference type="EMBL" id="LXQA011245334">
    <property type="protein sequence ID" value="MCI90464.1"/>
    <property type="molecule type" value="Genomic_DNA"/>
</dbReference>
<evidence type="ECO:0000313" key="1">
    <source>
        <dbReference type="EMBL" id="MCI90464.1"/>
    </source>
</evidence>
<evidence type="ECO:0000313" key="2">
    <source>
        <dbReference type="Proteomes" id="UP000265520"/>
    </source>
</evidence>
<keyword evidence="2" id="KW-1185">Reference proteome</keyword>